<keyword evidence="4" id="KW-1185">Reference proteome</keyword>
<evidence type="ECO:0000313" key="3">
    <source>
        <dbReference type="EMBL" id="MCE7029463.1"/>
    </source>
</evidence>
<gene>
    <name evidence="3" type="ORF">LZD57_15840</name>
</gene>
<evidence type="ECO:0000256" key="1">
    <source>
        <dbReference type="ARBA" id="ARBA00006056"/>
    </source>
</evidence>
<dbReference type="InterPro" id="IPR036111">
    <property type="entry name" value="Mal/L-sulfo/L-lacto_DH-like_sf"/>
</dbReference>
<dbReference type="SUPFAM" id="SSF89733">
    <property type="entry name" value="L-sulfolactate dehydrogenase-like"/>
    <property type="match status" value="1"/>
</dbReference>
<evidence type="ECO:0000313" key="4">
    <source>
        <dbReference type="Proteomes" id="UP001139035"/>
    </source>
</evidence>
<dbReference type="EMBL" id="JAJUWU010000016">
    <property type="protein sequence ID" value="MCE7029463.1"/>
    <property type="molecule type" value="Genomic_DNA"/>
</dbReference>
<dbReference type="PANTHER" id="PTHR11091:SF0">
    <property type="entry name" value="MALATE DEHYDROGENASE"/>
    <property type="match status" value="1"/>
</dbReference>
<proteinExistence type="inferred from homology"/>
<dbReference type="PANTHER" id="PTHR11091">
    <property type="entry name" value="OXIDOREDUCTASE-RELATED"/>
    <property type="match status" value="1"/>
</dbReference>
<sequence length="374" mass="40074">MSQPTRPDTSDPVWKLPAVPDDEGNYRIPFEDLRGLVVKLLTTVDVPPEDAAIVAESLVLADARGMNSHGVLRLPVYLKRLREGGFKPTSAFDVVSETPGTALIDGGSGLGSVLTKRAMDLAIEKARTNGIGAVGIRNSNHNGEGAFYVQQAVAKDMIGIATTNGSPIMPVWGGKTPLTGPLPISIGVPTARHRPIVLDAALGMSSRGKILYYAEKGMELPDGWLVDAEGRPTRDPNWVRNGGWILPVGGHKGWGLILACEILSGILTGGAFGAELTNLYDDLDTPQRNGHFVIALNIAAFTDVASFKQRMDDYIDIMKASELAPGFEQIFMPGEIEFLKKERQIAEGILLGRKVLDEVIATAKELGVEIDAAS</sequence>
<dbReference type="Proteomes" id="UP001139035">
    <property type="component" value="Unassembled WGS sequence"/>
</dbReference>
<dbReference type="Pfam" id="PF02615">
    <property type="entry name" value="Ldh_2"/>
    <property type="match status" value="1"/>
</dbReference>
<evidence type="ECO:0000256" key="2">
    <source>
        <dbReference type="ARBA" id="ARBA00023002"/>
    </source>
</evidence>
<reference evidence="3" key="1">
    <citation type="submission" date="2022-01" db="EMBL/GenBank/DDBJ databases">
        <title>Jiella avicenniae sp. nov., a novel endophytic bacterium isolated from bark of Avicennia marina.</title>
        <authorList>
            <person name="Tuo L."/>
        </authorList>
    </citation>
    <scope>NUCLEOTIDE SEQUENCE</scope>
    <source>
        <strain evidence="3">CBK1P-4</strain>
    </source>
</reference>
<dbReference type="InterPro" id="IPR043144">
    <property type="entry name" value="Mal/L-sulf/L-lact_DH-like_ah"/>
</dbReference>
<dbReference type="RefSeq" id="WP_233720456.1">
    <property type="nucleotide sequence ID" value="NZ_JAJUWU010000016.1"/>
</dbReference>
<keyword evidence="2" id="KW-0560">Oxidoreductase</keyword>
<accession>A0A9X1P541</accession>
<protein>
    <submittedName>
        <fullName evidence="3">Ldh family oxidoreductase</fullName>
    </submittedName>
</protein>
<dbReference type="GO" id="GO:0016491">
    <property type="term" value="F:oxidoreductase activity"/>
    <property type="evidence" value="ECO:0007669"/>
    <property type="project" value="UniProtKB-KW"/>
</dbReference>
<dbReference type="AlphaFoldDB" id="A0A9X1P541"/>
<dbReference type="Gene3D" id="1.10.1530.10">
    <property type="match status" value="1"/>
</dbReference>
<organism evidence="3 4">
    <name type="scientific">Jiella avicenniae</name>
    <dbReference type="NCBI Taxonomy" id="2907202"/>
    <lineage>
        <taxon>Bacteria</taxon>
        <taxon>Pseudomonadati</taxon>
        <taxon>Pseudomonadota</taxon>
        <taxon>Alphaproteobacteria</taxon>
        <taxon>Hyphomicrobiales</taxon>
        <taxon>Aurantimonadaceae</taxon>
        <taxon>Jiella</taxon>
    </lineage>
</organism>
<comment type="caution">
    <text evidence="3">The sequence shown here is derived from an EMBL/GenBank/DDBJ whole genome shotgun (WGS) entry which is preliminary data.</text>
</comment>
<comment type="similarity">
    <text evidence="1">Belongs to the LDH2/MDH2 oxidoreductase family.</text>
</comment>
<dbReference type="InterPro" id="IPR003767">
    <property type="entry name" value="Malate/L-lactate_DH-like"/>
</dbReference>
<name>A0A9X1P541_9HYPH</name>
<dbReference type="Gene3D" id="3.30.1370.60">
    <property type="entry name" value="Hypothetical oxidoreductase yiak, domain 2"/>
    <property type="match status" value="1"/>
</dbReference>
<dbReference type="InterPro" id="IPR043143">
    <property type="entry name" value="Mal/L-sulf/L-lact_DH-like_NADP"/>
</dbReference>